<reference evidence="6 7" key="1">
    <citation type="submission" date="2015-03" db="EMBL/GenBank/DDBJ databases">
        <authorList>
            <consortium name="Pathogen Informatics"/>
        </authorList>
    </citation>
    <scope>NUCLEOTIDE SEQUENCE [LARGE SCALE GENOMIC DNA]</scope>
    <source>
        <strain evidence="4 8">Bir 172</strain>
        <strain evidence="3 9">Bir 187</strain>
        <strain evidence="2 6">C09601061</strain>
        <strain evidence="5 7">P00601463</strain>
    </source>
</reference>
<evidence type="ECO:0000313" key="4">
    <source>
        <dbReference type="EMBL" id="CKT54998.1"/>
    </source>
</evidence>
<evidence type="ECO:0000313" key="7">
    <source>
        <dbReference type="Proteomes" id="UP000048600"/>
    </source>
</evidence>
<dbReference type="Proteomes" id="UP000046680">
    <property type="component" value="Unassembled WGS sequence"/>
</dbReference>
<sequence>MTVPSVTDSPSSGISTGLASPPAGAPDVGWTGGGSGAGLDSGWAAGTFSGAGAAASPASLASPMTASSPPTSTVSSSWAMILVSTPAAGEGISVSTLSVDTSTRGSSSSTVSPSCLSQRVTVPSVTLSPSAGIWTEKAISVDSSIDRRSAQVHLWPITRSRTGCGTQVDVETYPVTAPGATHIQGAASWWPRRPLPTPRRGHRCSRPSLLRFGRLVATASPGGRRCDAGNTTDVPSGRQPGWRSHRGLPRRQSRRPDRRAGAWLSGLARAVGRCRSAAGRTVPDRSLRQPWCRSLIGAQTHFGLHHGPFRRRFRRRHRRAEPR</sequence>
<feature type="region of interest" description="Disordered" evidence="1">
    <location>
        <begin position="221"/>
        <end position="260"/>
    </location>
</feature>
<feature type="region of interest" description="Disordered" evidence="1">
    <location>
        <begin position="1"/>
        <end position="35"/>
    </location>
</feature>
<evidence type="ECO:0000313" key="6">
    <source>
        <dbReference type="Proteomes" id="UP000046680"/>
    </source>
</evidence>
<dbReference type="AlphaFoldDB" id="A0A655JJL3"/>
<evidence type="ECO:0000313" key="3">
    <source>
        <dbReference type="EMBL" id="CKS51290.1"/>
    </source>
</evidence>
<dbReference type="EMBL" id="CNFU01000789">
    <property type="protein sequence ID" value="CKS51290.1"/>
    <property type="molecule type" value="Genomic_DNA"/>
</dbReference>
<dbReference type="EMBL" id="CHKL01000887">
    <property type="protein sequence ID" value="COX41870.1"/>
    <property type="molecule type" value="Genomic_DNA"/>
</dbReference>
<feature type="compositionally biased region" description="Polar residues" evidence="1">
    <location>
        <begin position="1"/>
        <end position="18"/>
    </location>
</feature>
<evidence type="ECO:0000313" key="5">
    <source>
        <dbReference type="EMBL" id="COX41870.1"/>
    </source>
</evidence>
<proteinExistence type="predicted"/>
<name>A0A655JJL3_MYCTX</name>
<evidence type="ECO:0000313" key="9">
    <source>
        <dbReference type="Proteomes" id="UP000049023"/>
    </source>
</evidence>
<organism evidence="3 9">
    <name type="scientific">Mycobacterium tuberculosis</name>
    <dbReference type="NCBI Taxonomy" id="1773"/>
    <lineage>
        <taxon>Bacteria</taxon>
        <taxon>Bacillati</taxon>
        <taxon>Actinomycetota</taxon>
        <taxon>Actinomycetes</taxon>
        <taxon>Mycobacteriales</taxon>
        <taxon>Mycobacteriaceae</taxon>
        <taxon>Mycobacterium</taxon>
        <taxon>Mycobacterium tuberculosis complex</taxon>
    </lineage>
</organism>
<evidence type="ECO:0000313" key="8">
    <source>
        <dbReference type="Proteomes" id="UP000048948"/>
    </source>
</evidence>
<dbReference type="Proteomes" id="UP000048600">
    <property type="component" value="Unassembled WGS sequence"/>
</dbReference>
<feature type="compositionally biased region" description="Basic residues" evidence="1">
    <location>
        <begin position="243"/>
        <end position="253"/>
    </location>
</feature>
<dbReference type="Proteomes" id="UP000048948">
    <property type="component" value="Unassembled WGS sequence"/>
</dbReference>
<evidence type="ECO:0000313" key="2">
    <source>
        <dbReference type="EMBL" id="CFR86074.1"/>
    </source>
</evidence>
<accession>A0A655JJL3</accession>
<dbReference type="EMBL" id="CNGE01000964">
    <property type="protein sequence ID" value="CKT54998.1"/>
    <property type="molecule type" value="Genomic_DNA"/>
</dbReference>
<protein>
    <submittedName>
        <fullName evidence="3">Uncharacterized protein</fullName>
    </submittedName>
</protein>
<dbReference type="EMBL" id="CGCX01000948">
    <property type="protein sequence ID" value="CFR86074.1"/>
    <property type="molecule type" value="Genomic_DNA"/>
</dbReference>
<gene>
    <name evidence="2" type="ORF">ERS007657_02460</name>
    <name evidence="5" type="ORF">ERS007741_04360</name>
    <name evidence="4" type="ORF">ERS027646_03783</name>
    <name evidence="3" type="ORF">ERS027661_03179</name>
</gene>
<evidence type="ECO:0000256" key="1">
    <source>
        <dbReference type="SAM" id="MobiDB-lite"/>
    </source>
</evidence>
<dbReference type="Proteomes" id="UP000049023">
    <property type="component" value="Unassembled WGS sequence"/>
</dbReference>